<reference evidence="1" key="1">
    <citation type="journal article" date="2015" name="Nature">
        <title>Complex archaea that bridge the gap between prokaryotes and eukaryotes.</title>
        <authorList>
            <person name="Spang A."/>
            <person name="Saw J.H."/>
            <person name="Jorgensen S.L."/>
            <person name="Zaremba-Niedzwiedzka K."/>
            <person name="Martijn J."/>
            <person name="Lind A.E."/>
            <person name="van Eijk R."/>
            <person name="Schleper C."/>
            <person name="Guy L."/>
            <person name="Ettema T.J."/>
        </authorList>
    </citation>
    <scope>NUCLEOTIDE SEQUENCE</scope>
</reference>
<comment type="caution">
    <text evidence="1">The sequence shown here is derived from an EMBL/GenBank/DDBJ whole genome shotgun (WGS) entry which is preliminary data.</text>
</comment>
<dbReference type="AlphaFoldDB" id="A0A0F9GVE4"/>
<accession>A0A0F9GVE4</accession>
<evidence type="ECO:0000313" key="1">
    <source>
        <dbReference type="EMBL" id="KKL73340.1"/>
    </source>
</evidence>
<organism evidence="1">
    <name type="scientific">marine sediment metagenome</name>
    <dbReference type="NCBI Taxonomy" id="412755"/>
    <lineage>
        <taxon>unclassified sequences</taxon>
        <taxon>metagenomes</taxon>
        <taxon>ecological metagenomes</taxon>
    </lineage>
</organism>
<protein>
    <submittedName>
        <fullName evidence="1">Uncharacterized protein</fullName>
    </submittedName>
</protein>
<dbReference type="EMBL" id="LAZR01024989">
    <property type="protein sequence ID" value="KKL73340.1"/>
    <property type="molecule type" value="Genomic_DNA"/>
</dbReference>
<feature type="non-terminal residue" evidence="1">
    <location>
        <position position="36"/>
    </location>
</feature>
<gene>
    <name evidence="1" type="ORF">LCGC14_2075870</name>
</gene>
<name>A0A0F9GVE4_9ZZZZ</name>
<proteinExistence type="predicted"/>
<sequence>MWGYWGGKKFLTEARKIELEAKEPEKRKVKIAPKIW</sequence>